<sequence>FLMRACWPVGLQLFWVMGFYWVAEECRRRKSAAAAFNRKGWRQVMEGGQLPASSSEKREVSCGEHREEGESSRERRTGRSVSVGSATSNCSSERPESVVNVGRVEGTVSYSPLPHEFSRSASLHFPASVIARVSDDFWMVSVLSSHTKFM</sequence>
<proteinExistence type="predicted"/>
<accession>A0A453AX91</accession>
<feature type="signal peptide" evidence="2">
    <location>
        <begin position="1"/>
        <end position="25"/>
    </location>
</feature>
<reference evidence="3" key="5">
    <citation type="journal article" date="2021" name="G3 (Bethesda)">
        <title>Aegilops tauschii genome assembly Aet v5.0 features greater sequence contiguity and improved annotation.</title>
        <authorList>
            <person name="Wang L."/>
            <person name="Zhu T."/>
            <person name="Rodriguez J.C."/>
            <person name="Deal K.R."/>
            <person name="Dubcovsky J."/>
            <person name="McGuire P.E."/>
            <person name="Lux T."/>
            <person name="Spannagl M."/>
            <person name="Mayer K.F.X."/>
            <person name="Baldrich P."/>
            <person name="Meyers B.C."/>
            <person name="Huo N."/>
            <person name="Gu Y.Q."/>
            <person name="Zhou H."/>
            <person name="Devos K.M."/>
            <person name="Bennetzen J.L."/>
            <person name="Unver T."/>
            <person name="Budak H."/>
            <person name="Gulick P.J."/>
            <person name="Galiba G."/>
            <person name="Kalapos B."/>
            <person name="Nelson D.R."/>
            <person name="Li P."/>
            <person name="You F.M."/>
            <person name="Luo M.C."/>
            <person name="Dvorak J."/>
        </authorList>
    </citation>
    <scope>NUCLEOTIDE SEQUENCE [LARGE SCALE GENOMIC DNA]</scope>
    <source>
        <strain evidence="3">cv. AL8/78</strain>
    </source>
</reference>
<organism evidence="3 4">
    <name type="scientific">Aegilops tauschii subsp. strangulata</name>
    <name type="common">Goatgrass</name>
    <dbReference type="NCBI Taxonomy" id="200361"/>
    <lineage>
        <taxon>Eukaryota</taxon>
        <taxon>Viridiplantae</taxon>
        <taxon>Streptophyta</taxon>
        <taxon>Embryophyta</taxon>
        <taxon>Tracheophyta</taxon>
        <taxon>Spermatophyta</taxon>
        <taxon>Magnoliopsida</taxon>
        <taxon>Liliopsida</taxon>
        <taxon>Poales</taxon>
        <taxon>Poaceae</taxon>
        <taxon>BOP clade</taxon>
        <taxon>Pooideae</taxon>
        <taxon>Triticodae</taxon>
        <taxon>Triticeae</taxon>
        <taxon>Triticinae</taxon>
        <taxon>Aegilops</taxon>
    </lineage>
</organism>
<name>A0A453AX91_AEGTS</name>
<dbReference type="AlphaFoldDB" id="A0A453AX91"/>
<dbReference type="Gramene" id="AET2Gv20290900.7">
    <property type="protein sequence ID" value="AET2Gv20290900.7"/>
    <property type="gene ID" value="AET2Gv20290900"/>
</dbReference>
<feature type="chain" id="PRO_5042372119" evidence="2">
    <location>
        <begin position="26"/>
        <end position="150"/>
    </location>
</feature>
<reference evidence="3" key="4">
    <citation type="submission" date="2019-03" db="UniProtKB">
        <authorList>
            <consortium name="EnsemblPlants"/>
        </authorList>
    </citation>
    <scope>IDENTIFICATION</scope>
</reference>
<feature type="region of interest" description="Disordered" evidence="1">
    <location>
        <begin position="47"/>
        <end position="98"/>
    </location>
</feature>
<dbReference type="EnsemblPlants" id="AET2Gv20290900.8">
    <property type="protein sequence ID" value="AET2Gv20290900.8"/>
    <property type="gene ID" value="AET2Gv20290900"/>
</dbReference>
<keyword evidence="2" id="KW-0732">Signal</keyword>
<feature type="compositionally biased region" description="Basic and acidic residues" evidence="1">
    <location>
        <begin position="55"/>
        <end position="77"/>
    </location>
</feature>
<evidence type="ECO:0000313" key="3">
    <source>
        <dbReference type="EnsemblPlants" id="AET2Gv20290900.7"/>
    </source>
</evidence>
<reference evidence="4" key="2">
    <citation type="journal article" date="2017" name="Nat. Plants">
        <title>The Aegilops tauschii genome reveals multiple impacts of transposons.</title>
        <authorList>
            <person name="Zhao G."/>
            <person name="Zou C."/>
            <person name="Li K."/>
            <person name="Wang K."/>
            <person name="Li T."/>
            <person name="Gao L."/>
            <person name="Zhang X."/>
            <person name="Wang H."/>
            <person name="Yang Z."/>
            <person name="Liu X."/>
            <person name="Jiang W."/>
            <person name="Mao L."/>
            <person name="Kong X."/>
            <person name="Jiao Y."/>
            <person name="Jia J."/>
        </authorList>
    </citation>
    <scope>NUCLEOTIDE SEQUENCE [LARGE SCALE GENOMIC DNA]</scope>
    <source>
        <strain evidence="4">cv. AL8/78</strain>
    </source>
</reference>
<keyword evidence="4" id="KW-1185">Reference proteome</keyword>
<dbReference type="Proteomes" id="UP000015105">
    <property type="component" value="Chromosome 2D"/>
</dbReference>
<evidence type="ECO:0000313" key="4">
    <source>
        <dbReference type="Proteomes" id="UP000015105"/>
    </source>
</evidence>
<reference evidence="3" key="3">
    <citation type="journal article" date="2017" name="Nature">
        <title>Genome sequence of the progenitor of the wheat D genome Aegilops tauschii.</title>
        <authorList>
            <person name="Luo M.C."/>
            <person name="Gu Y.Q."/>
            <person name="Puiu D."/>
            <person name="Wang H."/>
            <person name="Twardziok S.O."/>
            <person name="Deal K.R."/>
            <person name="Huo N."/>
            <person name="Zhu T."/>
            <person name="Wang L."/>
            <person name="Wang Y."/>
            <person name="McGuire P.E."/>
            <person name="Liu S."/>
            <person name="Long H."/>
            <person name="Ramasamy R.K."/>
            <person name="Rodriguez J.C."/>
            <person name="Van S.L."/>
            <person name="Yuan L."/>
            <person name="Wang Z."/>
            <person name="Xia Z."/>
            <person name="Xiao L."/>
            <person name="Anderson O.D."/>
            <person name="Ouyang S."/>
            <person name="Liang Y."/>
            <person name="Zimin A.V."/>
            <person name="Pertea G."/>
            <person name="Qi P."/>
            <person name="Bennetzen J.L."/>
            <person name="Dai X."/>
            <person name="Dawson M.W."/>
            <person name="Muller H.G."/>
            <person name="Kugler K."/>
            <person name="Rivarola-Duarte L."/>
            <person name="Spannagl M."/>
            <person name="Mayer K.F.X."/>
            <person name="Lu F.H."/>
            <person name="Bevan M.W."/>
            <person name="Leroy P."/>
            <person name="Li P."/>
            <person name="You F.M."/>
            <person name="Sun Q."/>
            <person name="Liu Z."/>
            <person name="Lyons E."/>
            <person name="Wicker T."/>
            <person name="Salzberg S.L."/>
            <person name="Devos K.M."/>
            <person name="Dvorak J."/>
        </authorList>
    </citation>
    <scope>NUCLEOTIDE SEQUENCE [LARGE SCALE GENOMIC DNA]</scope>
    <source>
        <strain evidence="3">cv. AL8/78</strain>
    </source>
</reference>
<dbReference type="EnsemblPlants" id="AET2Gv20290900.7">
    <property type="protein sequence ID" value="AET2Gv20290900.7"/>
    <property type="gene ID" value="AET2Gv20290900"/>
</dbReference>
<evidence type="ECO:0000256" key="1">
    <source>
        <dbReference type="SAM" id="MobiDB-lite"/>
    </source>
</evidence>
<dbReference type="Gramene" id="AET2Gv20290900.8">
    <property type="protein sequence ID" value="AET2Gv20290900.8"/>
    <property type="gene ID" value="AET2Gv20290900"/>
</dbReference>
<protein>
    <submittedName>
        <fullName evidence="3">Uncharacterized protein</fullName>
    </submittedName>
</protein>
<reference evidence="4" key="1">
    <citation type="journal article" date="2014" name="Science">
        <title>Ancient hybridizations among the ancestral genomes of bread wheat.</title>
        <authorList>
            <consortium name="International Wheat Genome Sequencing Consortium,"/>
            <person name="Marcussen T."/>
            <person name="Sandve S.R."/>
            <person name="Heier L."/>
            <person name="Spannagl M."/>
            <person name="Pfeifer M."/>
            <person name="Jakobsen K.S."/>
            <person name="Wulff B.B."/>
            <person name="Steuernagel B."/>
            <person name="Mayer K.F."/>
            <person name="Olsen O.A."/>
        </authorList>
    </citation>
    <scope>NUCLEOTIDE SEQUENCE [LARGE SCALE GENOMIC DNA]</scope>
    <source>
        <strain evidence="4">cv. AL8/78</strain>
    </source>
</reference>
<evidence type="ECO:0000256" key="2">
    <source>
        <dbReference type="SAM" id="SignalP"/>
    </source>
</evidence>